<dbReference type="Proteomes" id="UP000319663">
    <property type="component" value="Unassembled WGS sequence"/>
</dbReference>
<keyword evidence="4" id="KW-1185">Reference proteome</keyword>
<evidence type="ECO:0000313" key="4">
    <source>
        <dbReference type="Proteomes" id="UP000319663"/>
    </source>
</evidence>
<accession>A0A507QZK9</accession>
<dbReference type="PANTHER" id="PTHR21661">
    <property type="entry name" value="EPOXIDE HYDROLASE 1-RELATED"/>
    <property type="match status" value="1"/>
</dbReference>
<dbReference type="EMBL" id="VIFY01000019">
    <property type="protein sequence ID" value="TQB75523.1"/>
    <property type="molecule type" value="Genomic_DNA"/>
</dbReference>
<comment type="similarity">
    <text evidence="1">Belongs to the peptidase S33 family.</text>
</comment>
<dbReference type="GO" id="GO:0004301">
    <property type="term" value="F:epoxide hydrolase activity"/>
    <property type="evidence" value="ECO:0007669"/>
    <property type="project" value="TreeGrafter"/>
</dbReference>
<dbReference type="GO" id="GO:0097176">
    <property type="term" value="P:epoxide metabolic process"/>
    <property type="evidence" value="ECO:0007669"/>
    <property type="project" value="TreeGrafter"/>
</dbReference>
<dbReference type="SUPFAM" id="SSF53474">
    <property type="entry name" value="alpha/beta-Hydrolases"/>
    <property type="match status" value="1"/>
</dbReference>
<name>A0A507QZK9_MONPU</name>
<evidence type="ECO:0000256" key="2">
    <source>
        <dbReference type="ARBA" id="ARBA00022801"/>
    </source>
</evidence>
<evidence type="ECO:0000256" key="1">
    <source>
        <dbReference type="ARBA" id="ARBA00010088"/>
    </source>
</evidence>
<evidence type="ECO:0008006" key="5">
    <source>
        <dbReference type="Google" id="ProtNLM"/>
    </source>
</evidence>
<gene>
    <name evidence="3" type="ORF">MPDQ_002816</name>
</gene>
<comment type="caution">
    <text evidence="3">The sequence shown here is derived from an EMBL/GenBank/DDBJ whole genome shotgun (WGS) entry which is preliminary data.</text>
</comment>
<keyword evidence="2" id="KW-0378">Hydrolase</keyword>
<evidence type="ECO:0000313" key="3">
    <source>
        <dbReference type="EMBL" id="TQB75523.1"/>
    </source>
</evidence>
<sequence length="157" mass="17935">MTEPANALELSLTDAEKRALERAKWRTASGSAYMIEHGTRTSTIGNVLWTNPVALMAWVGEKFLGWVDEPLPPDTIRESNFLPPKVHLAMDPRWYIRKPFGFSYFSKELVPIAHAWVETTGNVVFWRYNENGGHFAALERPQELADDLTAFIEQVWT</sequence>
<dbReference type="Gene3D" id="3.40.50.1820">
    <property type="entry name" value="alpha/beta hydrolase"/>
    <property type="match status" value="1"/>
</dbReference>
<dbReference type="AlphaFoldDB" id="A0A507QZK9"/>
<organism evidence="3 4">
    <name type="scientific">Monascus purpureus</name>
    <name type="common">Red mold</name>
    <name type="synonym">Monascus anka</name>
    <dbReference type="NCBI Taxonomy" id="5098"/>
    <lineage>
        <taxon>Eukaryota</taxon>
        <taxon>Fungi</taxon>
        <taxon>Dikarya</taxon>
        <taxon>Ascomycota</taxon>
        <taxon>Pezizomycotina</taxon>
        <taxon>Eurotiomycetes</taxon>
        <taxon>Eurotiomycetidae</taxon>
        <taxon>Eurotiales</taxon>
        <taxon>Aspergillaceae</taxon>
        <taxon>Monascus</taxon>
    </lineage>
</organism>
<reference evidence="3 4" key="1">
    <citation type="submission" date="2019-06" db="EMBL/GenBank/DDBJ databases">
        <title>Wine fermentation using esterase from Monascus purpureus.</title>
        <authorList>
            <person name="Geng C."/>
            <person name="Zhang Y."/>
        </authorList>
    </citation>
    <scope>NUCLEOTIDE SEQUENCE [LARGE SCALE GENOMIC DNA]</scope>
    <source>
        <strain evidence="3">HQ1</strain>
    </source>
</reference>
<proteinExistence type="inferred from homology"/>
<protein>
    <recommendedName>
        <fullName evidence="5">Epoxide hydrolase N-terminal domain-containing protein</fullName>
    </recommendedName>
</protein>
<dbReference type="InterPro" id="IPR029058">
    <property type="entry name" value="AB_hydrolase_fold"/>
</dbReference>
<dbReference type="PANTHER" id="PTHR21661:SF39">
    <property type="entry name" value="HYDROLASE, PUTATIVE (AFU_ORTHOLOGUE AFUA_3G08960)-RELATED"/>
    <property type="match status" value="1"/>
</dbReference>